<keyword evidence="8" id="KW-1185">Reference proteome</keyword>
<dbReference type="InterPro" id="IPR002073">
    <property type="entry name" value="PDEase_catalytic_dom"/>
</dbReference>
<evidence type="ECO:0000313" key="8">
    <source>
        <dbReference type="Proteomes" id="UP001642540"/>
    </source>
</evidence>
<dbReference type="CDD" id="cd00077">
    <property type="entry name" value="HDc"/>
    <property type="match status" value="1"/>
</dbReference>
<keyword evidence="5" id="KW-1133">Transmembrane helix</keyword>
<dbReference type="EC" id="3.1.4.-" evidence="3"/>
<proteinExistence type="inferred from homology"/>
<dbReference type="InterPro" id="IPR023088">
    <property type="entry name" value="PDEase"/>
</dbReference>
<name>A0ABP1RWG7_9HEXA</name>
<evidence type="ECO:0000256" key="3">
    <source>
        <dbReference type="RuleBase" id="RU363067"/>
    </source>
</evidence>
<feature type="region of interest" description="Disordered" evidence="4">
    <location>
        <begin position="783"/>
        <end position="803"/>
    </location>
</feature>
<dbReference type="InterPro" id="IPR036971">
    <property type="entry name" value="PDEase_catalytic_dom_sf"/>
</dbReference>
<keyword evidence="5" id="KW-0812">Transmembrane</keyword>
<evidence type="ECO:0000313" key="7">
    <source>
        <dbReference type="EMBL" id="CAL8137479.1"/>
    </source>
</evidence>
<dbReference type="EMBL" id="CAXLJM020000118">
    <property type="protein sequence ID" value="CAL8137479.1"/>
    <property type="molecule type" value="Genomic_DNA"/>
</dbReference>
<evidence type="ECO:0000256" key="2">
    <source>
        <dbReference type="ARBA" id="ARBA00022801"/>
    </source>
</evidence>
<comment type="cofactor">
    <cofactor evidence="3">
        <name>a divalent metal cation</name>
        <dbReference type="ChEBI" id="CHEBI:60240"/>
    </cofactor>
    <text evidence="3">Binds 2 divalent metal cations per subunit. Site 1 may preferentially bind zinc ions, while site 2 has a preference for magnesium and/or manganese ions.</text>
</comment>
<evidence type="ECO:0000256" key="5">
    <source>
        <dbReference type="SAM" id="Phobius"/>
    </source>
</evidence>
<protein>
    <recommendedName>
        <fullName evidence="3">Phosphodiesterase</fullName>
        <ecNumber evidence="3">3.1.4.-</ecNumber>
    </recommendedName>
</protein>
<evidence type="ECO:0000259" key="6">
    <source>
        <dbReference type="PROSITE" id="PS51845"/>
    </source>
</evidence>
<feature type="domain" description="PDEase" evidence="6">
    <location>
        <begin position="305"/>
        <end position="664"/>
    </location>
</feature>
<dbReference type="PROSITE" id="PS00126">
    <property type="entry name" value="PDEASE_I_1"/>
    <property type="match status" value="1"/>
</dbReference>
<feature type="compositionally biased region" description="Basic and acidic residues" evidence="4">
    <location>
        <begin position="793"/>
        <end position="803"/>
    </location>
</feature>
<dbReference type="Gene3D" id="1.10.1300.10">
    <property type="entry name" value="3'5'-cyclic nucleotide phosphodiesterase, catalytic domain"/>
    <property type="match status" value="1"/>
</dbReference>
<evidence type="ECO:0000256" key="4">
    <source>
        <dbReference type="SAM" id="MobiDB-lite"/>
    </source>
</evidence>
<dbReference type="SUPFAM" id="SSF109604">
    <property type="entry name" value="HD-domain/PDEase-like"/>
    <property type="match status" value="1"/>
</dbReference>
<dbReference type="PRINTS" id="PR00387">
    <property type="entry name" value="PDIESTERASE1"/>
</dbReference>
<keyword evidence="2 3" id="KW-0378">Hydrolase</keyword>
<feature type="transmembrane region" description="Helical" evidence="5">
    <location>
        <begin position="75"/>
        <end position="100"/>
    </location>
</feature>
<keyword evidence="5" id="KW-0472">Membrane</keyword>
<dbReference type="InterPro" id="IPR003607">
    <property type="entry name" value="HD/PDEase_dom"/>
</dbReference>
<organism evidence="7 8">
    <name type="scientific">Orchesella dallaii</name>
    <dbReference type="NCBI Taxonomy" id="48710"/>
    <lineage>
        <taxon>Eukaryota</taxon>
        <taxon>Metazoa</taxon>
        <taxon>Ecdysozoa</taxon>
        <taxon>Arthropoda</taxon>
        <taxon>Hexapoda</taxon>
        <taxon>Collembola</taxon>
        <taxon>Entomobryomorpha</taxon>
        <taxon>Entomobryoidea</taxon>
        <taxon>Orchesellidae</taxon>
        <taxon>Orchesellinae</taxon>
        <taxon>Orchesella</taxon>
    </lineage>
</organism>
<dbReference type="Pfam" id="PF00233">
    <property type="entry name" value="PDEase_I"/>
    <property type="match status" value="1"/>
</dbReference>
<dbReference type="PANTHER" id="PTHR11347">
    <property type="entry name" value="CYCLIC NUCLEOTIDE PHOSPHODIESTERASE"/>
    <property type="match status" value="1"/>
</dbReference>
<comment type="similarity">
    <text evidence="3">Belongs to the cyclic nucleotide phosphodiesterase family.</text>
</comment>
<accession>A0ABP1RWG7</accession>
<sequence>MCDFVKCETRSDEVQFLRMYGEEFEVINKSNLQKIVYSCKKTGGMPEAIYKRLPVLLEKNATSSWKGILKDQPEYLIIIPITVTANTSFFIIGTAIIAYYSPMSPVMEEEMTWNLLLDYLQLTVPLLINTARYEESEQKCQRLIIALEALSRAERDIHDIGNCIRTMALEISNFLSCEFVQVLVMQQEIIEDKKLHKYCNFGTARVDKDKCPNPNIHLSEDVRITSDSCAGEYLPKCLINSNILCIPISEHSGEAPLILELAQKQGGFSYHDEEQAQLFAKRAAAILSSAILLDYKKKAIRRHGIRNEVLANIGEVSFFKVKQLLDLKFQYSSSFRKKLEDFRFSMRMFPDHQSPGVILYIFMDLGFVKRWQMRKSTLIRFILSIQQGYRDIPHACCVTHFAYLLLKKLDLVKLGYLTDLEALTLVISCMAHDIDHRGRNNHFNLCTQSELYHLYKQEDSIMERHHIAVALSVLNTEDCNILTALSDDEYREFLDLIQWNILATDLAKYMQNRNEYFFTLTHFDSSEKIHRRHLCAVIMTTSDLCDNIKSWDTNLPCVKSIFHEFFAQGDDEIALGLKPMPMMDRRVAYLPQIEISFLNNIVRPSYQALADLLPQTKVCLNTLDYFEDLWLVSTAIFDENADLDDCLLVLDLKDMKEENLKRRSAPQLQNILVEHGIPVLSIAQIGLKPQVASQVSIHSVKPTKPAASTLSAKKSQSRRRSSIYLHPPRMVSSQDRISCSECTKNWLCCYVCRLRGLMAARAVRKLRLEEEYLDKRVNQYERRRSIDSPNNEVTRKDTAQQIY</sequence>
<evidence type="ECO:0000256" key="1">
    <source>
        <dbReference type="ARBA" id="ARBA00022723"/>
    </source>
</evidence>
<dbReference type="SUPFAM" id="SSF55781">
    <property type="entry name" value="GAF domain-like"/>
    <property type="match status" value="1"/>
</dbReference>
<comment type="caution">
    <text evidence="7">The sequence shown here is derived from an EMBL/GenBank/DDBJ whole genome shotgun (WGS) entry which is preliminary data.</text>
</comment>
<reference evidence="7 8" key="1">
    <citation type="submission" date="2024-08" db="EMBL/GenBank/DDBJ databases">
        <authorList>
            <person name="Cucini C."/>
            <person name="Frati F."/>
        </authorList>
    </citation>
    <scope>NUCLEOTIDE SEQUENCE [LARGE SCALE GENOMIC DNA]</scope>
</reference>
<dbReference type="PROSITE" id="PS51845">
    <property type="entry name" value="PDEASE_I_2"/>
    <property type="match status" value="1"/>
</dbReference>
<gene>
    <name evidence="7" type="ORF">ODALV1_LOCUS26933</name>
</gene>
<dbReference type="InterPro" id="IPR023174">
    <property type="entry name" value="PDEase_CS"/>
</dbReference>
<keyword evidence="1 3" id="KW-0479">Metal-binding</keyword>
<dbReference type="Proteomes" id="UP001642540">
    <property type="component" value="Unassembled WGS sequence"/>
</dbReference>